<proteinExistence type="predicted"/>
<dbReference type="InterPro" id="IPR052778">
    <property type="entry name" value="Centrosome-WD_assoc"/>
</dbReference>
<evidence type="ECO:0000256" key="1">
    <source>
        <dbReference type="SAM" id="MobiDB-lite"/>
    </source>
</evidence>
<accession>A0AAV0B0L4</accession>
<dbReference type="InterPro" id="IPR015943">
    <property type="entry name" value="WD40/YVTN_repeat-like_dom_sf"/>
</dbReference>
<evidence type="ECO:0000313" key="2">
    <source>
        <dbReference type="EMBL" id="CAH7675245.1"/>
    </source>
</evidence>
<dbReference type="EMBL" id="CALTRL010002281">
    <property type="protein sequence ID" value="CAH7675245.1"/>
    <property type="molecule type" value="Genomic_DNA"/>
</dbReference>
<organism evidence="2 3">
    <name type="scientific">Phakopsora pachyrhizi</name>
    <name type="common">Asian soybean rust disease fungus</name>
    <dbReference type="NCBI Taxonomy" id="170000"/>
    <lineage>
        <taxon>Eukaryota</taxon>
        <taxon>Fungi</taxon>
        <taxon>Dikarya</taxon>
        <taxon>Basidiomycota</taxon>
        <taxon>Pucciniomycotina</taxon>
        <taxon>Pucciniomycetes</taxon>
        <taxon>Pucciniales</taxon>
        <taxon>Phakopsoraceae</taxon>
        <taxon>Phakopsora</taxon>
    </lineage>
</organism>
<dbReference type="GO" id="GO:1990811">
    <property type="term" value="C:MWP complex"/>
    <property type="evidence" value="ECO:0007669"/>
    <property type="project" value="TreeGrafter"/>
</dbReference>
<dbReference type="PANTHER" id="PTHR16220">
    <property type="entry name" value="WD REPEAT PROTEIN 8-RELATED"/>
    <property type="match status" value="1"/>
</dbReference>
<feature type="compositionally biased region" description="Low complexity" evidence="1">
    <location>
        <begin position="10"/>
        <end position="19"/>
    </location>
</feature>
<protein>
    <submittedName>
        <fullName evidence="2">WD40-repeat-containing domain protein</fullName>
    </submittedName>
</protein>
<dbReference type="Proteomes" id="UP001153365">
    <property type="component" value="Unassembled WGS sequence"/>
</dbReference>
<dbReference type="AlphaFoldDB" id="A0AAV0B0L4"/>
<feature type="region of interest" description="Disordered" evidence="1">
    <location>
        <begin position="1"/>
        <end position="20"/>
    </location>
</feature>
<dbReference type="GO" id="GO:1990810">
    <property type="term" value="P:microtubule anchoring at mitotic spindle pole body"/>
    <property type="evidence" value="ECO:0007669"/>
    <property type="project" value="TreeGrafter"/>
</dbReference>
<dbReference type="GO" id="GO:0005815">
    <property type="term" value="C:microtubule organizing center"/>
    <property type="evidence" value="ECO:0007669"/>
    <property type="project" value="TreeGrafter"/>
</dbReference>
<dbReference type="SUPFAM" id="SSF50978">
    <property type="entry name" value="WD40 repeat-like"/>
    <property type="match status" value="1"/>
</dbReference>
<name>A0AAV0B0L4_PHAPC</name>
<dbReference type="InterPro" id="IPR036322">
    <property type="entry name" value="WD40_repeat_dom_sf"/>
</dbReference>
<gene>
    <name evidence="2" type="ORF">PPACK8108_LOCUS10230</name>
</gene>
<reference evidence="2" key="1">
    <citation type="submission" date="2022-06" db="EMBL/GenBank/DDBJ databases">
        <authorList>
            <consortium name="SYNGENTA / RWTH Aachen University"/>
        </authorList>
    </citation>
    <scope>NUCLEOTIDE SEQUENCE</scope>
</reference>
<dbReference type="SUPFAM" id="SSF69322">
    <property type="entry name" value="Tricorn protease domain 2"/>
    <property type="match status" value="1"/>
</dbReference>
<dbReference type="PANTHER" id="PTHR16220:SF0">
    <property type="entry name" value="WD REPEAT-CONTAINING PROTEIN WRAP73"/>
    <property type="match status" value="1"/>
</dbReference>
<dbReference type="Gene3D" id="2.130.10.10">
    <property type="entry name" value="YVTN repeat-like/Quinoprotein amine dehydrogenase"/>
    <property type="match status" value="2"/>
</dbReference>
<evidence type="ECO:0000313" key="3">
    <source>
        <dbReference type="Proteomes" id="UP001153365"/>
    </source>
</evidence>
<keyword evidence="3" id="KW-1185">Reference proteome</keyword>
<sequence length="613" mass="67479">MDFTPLYPHSSSSSSKASSNGRYVLTAVGERLIVRSTTTMEIIRSWKCQQPDNLKPSLMNTGKQQALKLHEGKSQTLTTKSNRTASGNLRDSDAAVLSLRHPTSLPASTENQQLSLTCVSFSSNSQHVVALLRQATSTVVFVYSISSEEPVAHIKVGAEGVAAGEKAVTWSPSGESLMIWSDWGLRVTIWSLTSTQSKPVQLHSPKHGPSIGSDFSPTGRYFALLCRLPGSTHDHVGIYDTVTWACVSFFELSSGLMDSTHLSWSPCGRYLAIVESALFDYRVEIWSPTGLRLAVHAPYHDHPDGVSSLKDEGHLPKVSNQLGDRNHINSMKKDFSKLGDLSKELKAGEVPDGYIGLGIRNIKWRCGGEYLAIGGWDGKVRILNDLTWTPMCEIDLIEYPSGRVLSEPRDWIQRTCGQGIIPFEATSVKNLTAPLRPDFNKPNPTIGIRDIRWSHDGEYMACRNDSMPHTIFIFSFKAVTHMQTPSTDSKTTSTAPSVPLRPRMTSILHFVAPVRSMMWSPLATHLAAVCATSALYIWYPTQPGVQNLNNTEQVDYLEGIGIPARVPFAPVTASWTQGGGSILAADRNAFCLAFPIPEDHEGHRRDESMIMDL</sequence>
<comment type="caution">
    <text evidence="2">The sequence shown here is derived from an EMBL/GenBank/DDBJ whole genome shotgun (WGS) entry which is preliminary data.</text>
</comment>